<dbReference type="EMBL" id="KK120375">
    <property type="protein sequence ID" value="KFM78156.1"/>
    <property type="molecule type" value="Genomic_DNA"/>
</dbReference>
<accession>A0A087ULB7</accession>
<feature type="region of interest" description="Disordered" evidence="1">
    <location>
        <begin position="75"/>
        <end position="99"/>
    </location>
</feature>
<keyword evidence="4" id="KW-1185">Reference proteome</keyword>
<dbReference type="AlphaFoldDB" id="A0A087ULB7"/>
<feature type="domain" description="BCAS3 WD40" evidence="2">
    <location>
        <begin position="3"/>
        <end position="138"/>
    </location>
</feature>
<protein>
    <submittedName>
        <fullName evidence="3">Breast carcinoma-amplified sequence 3</fullName>
    </submittedName>
</protein>
<proteinExistence type="predicted"/>
<dbReference type="InterPro" id="IPR048382">
    <property type="entry name" value="BCAS3_WD40"/>
</dbReference>
<evidence type="ECO:0000313" key="4">
    <source>
        <dbReference type="Proteomes" id="UP000054359"/>
    </source>
</evidence>
<dbReference type="STRING" id="407821.A0A087ULB7"/>
<dbReference type="OrthoDB" id="25778at2759"/>
<evidence type="ECO:0000256" key="1">
    <source>
        <dbReference type="SAM" id="MobiDB-lite"/>
    </source>
</evidence>
<reference evidence="3 4" key="1">
    <citation type="submission" date="2013-11" db="EMBL/GenBank/DDBJ databases">
        <title>Genome sequencing of Stegodyphus mimosarum.</title>
        <authorList>
            <person name="Bechsgaard J."/>
        </authorList>
    </citation>
    <scope>NUCLEOTIDE SEQUENCE [LARGE SCALE GENOMIC DNA]</scope>
</reference>
<gene>
    <name evidence="3" type="ORF">X975_11828</name>
</gene>
<sequence length="141" mass="14544">MLVVTSCYTSPSITVNPVALGTRWLAFANKKLISVHQSGGGMAGDGVHSYAATIIHAAKTITKGLTIFGETVANSLSGQKPMPKPSSLKSDPKASDDSQPGIITILDVLAVHGEVNIDEDSDGEGIIAHFPAHANEPVAAV</sequence>
<dbReference type="GO" id="GO:0042594">
    <property type="term" value="P:response to starvation"/>
    <property type="evidence" value="ECO:0007669"/>
    <property type="project" value="TreeGrafter"/>
</dbReference>
<dbReference type="InterPro" id="IPR045142">
    <property type="entry name" value="BCAS3-like"/>
</dbReference>
<dbReference type="Proteomes" id="UP000054359">
    <property type="component" value="Unassembled WGS sequence"/>
</dbReference>
<feature type="non-terminal residue" evidence="3">
    <location>
        <position position="141"/>
    </location>
</feature>
<dbReference type="Pfam" id="PF21034">
    <property type="entry name" value="BCAS3_WD40"/>
    <property type="match status" value="1"/>
</dbReference>
<organism evidence="3 4">
    <name type="scientific">Stegodyphus mimosarum</name>
    <name type="common">African social velvet spider</name>
    <dbReference type="NCBI Taxonomy" id="407821"/>
    <lineage>
        <taxon>Eukaryota</taxon>
        <taxon>Metazoa</taxon>
        <taxon>Ecdysozoa</taxon>
        <taxon>Arthropoda</taxon>
        <taxon>Chelicerata</taxon>
        <taxon>Arachnida</taxon>
        <taxon>Araneae</taxon>
        <taxon>Araneomorphae</taxon>
        <taxon>Entelegynae</taxon>
        <taxon>Eresoidea</taxon>
        <taxon>Eresidae</taxon>
        <taxon>Stegodyphus</taxon>
    </lineage>
</organism>
<dbReference type="PANTHER" id="PTHR13268:SF0">
    <property type="entry name" value="BCAS3 MICROTUBULE ASSOCIATED CELL MIGRATION FACTOR"/>
    <property type="match status" value="1"/>
</dbReference>
<dbReference type="GO" id="GO:0006914">
    <property type="term" value="P:autophagy"/>
    <property type="evidence" value="ECO:0007669"/>
    <property type="project" value="InterPro"/>
</dbReference>
<name>A0A087ULB7_STEMI</name>
<evidence type="ECO:0000259" key="2">
    <source>
        <dbReference type="Pfam" id="PF21034"/>
    </source>
</evidence>
<dbReference type="GO" id="GO:0005737">
    <property type="term" value="C:cytoplasm"/>
    <property type="evidence" value="ECO:0007669"/>
    <property type="project" value="TreeGrafter"/>
</dbReference>
<dbReference type="PANTHER" id="PTHR13268">
    <property type="entry name" value="BREAST CARCINOMA AMPLIFIED SEQUENCE 3"/>
    <property type="match status" value="1"/>
</dbReference>
<evidence type="ECO:0000313" key="3">
    <source>
        <dbReference type="EMBL" id="KFM78156.1"/>
    </source>
</evidence>